<feature type="repeat" description="TPR" evidence="1">
    <location>
        <begin position="1117"/>
        <end position="1150"/>
    </location>
</feature>
<proteinExistence type="predicted"/>
<evidence type="ECO:0000313" key="4">
    <source>
        <dbReference type="EMBL" id="CTQ64972.1"/>
    </source>
</evidence>
<feature type="region of interest" description="Disordered" evidence="2">
    <location>
        <begin position="1422"/>
        <end position="1443"/>
    </location>
</feature>
<keyword evidence="5" id="KW-1185">Reference proteome</keyword>
<evidence type="ECO:0000313" key="5">
    <source>
        <dbReference type="Proteomes" id="UP000049983"/>
    </source>
</evidence>
<keyword evidence="3" id="KW-1133">Transmembrane helix</keyword>
<dbReference type="Gene3D" id="1.25.40.10">
    <property type="entry name" value="Tetratricopeptide repeat domain"/>
    <property type="match status" value="1"/>
</dbReference>
<keyword evidence="3" id="KW-0472">Membrane</keyword>
<evidence type="ECO:0000256" key="1">
    <source>
        <dbReference type="PROSITE-ProRule" id="PRU00339"/>
    </source>
</evidence>
<gene>
    <name evidence="4" type="ORF">LA5096_00592</name>
</gene>
<accession>A0A0M7AKG6</accession>
<dbReference type="PROSITE" id="PS50005">
    <property type="entry name" value="TPR"/>
    <property type="match status" value="1"/>
</dbReference>
<dbReference type="InterPro" id="IPR019734">
    <property type="entry name" value="TPR_rpt"/>
</dbReference>
<keyword evidence="3" id="KW-0812">Transmembrane</keyword>
<dbReference type="STRING" id="311410.LA5095_03225"/>
<name>A0A0M7AKG6_9HYPH</name>
<dbReference type="SUPFAM" id="SSF48452">
    <property type="entry name" value="TPR-like"/>
    <property type="match status" value="1"/>
</dbReference>
<sequence>MQAPILTSRQNCKLTDASKVCRAFCFSVLMAICVCLLSTALPFAARAQTLEPVDLQVVPAEGYGRIVLTFKDRTLLPIYDAVITGGVLRISFEDPVDIKVDDVPLDLGDYVTIARRDPDGSAIRFALKNQFQINTLEAGEKLFVDILPMNWQGLPPGLPDDVVRDLAKRAEAAMRKVRALEQARLKAQEGPEVTLHVGEHPTFTRLVFDWSIKFDTAFVRENDIIKLTFNHPAQLDISHLRAHLPQGVIDATSFLDKGKLKFLMRVEPSVDIRAFREEQTYVIDVTPENMEPNDPANALINKELSVADNENRENMVTAPGLRDTREVDNPRGLPPISSGNVSGGVMKESRADESPAYTVLPLSGSLPDEETQSQASEPGPETKEAAAIENVPVAGTPEHVSVTENAAGRSPGAAPRVKPAIRSQGPPEQELETAAGELPIVIPQDTTSAIPVSTATASAVETLAAPELARSAEEGGGVGSGPQGELVTSAILPDGTQSAGAGDSGVLPIVLAQTSPGALPLAETQPENEGVVRKAPMLDLSKKKIGAPEEGVPVQEGNGIPTLKPVQQPVADMQSDRPGPGESVQMEGGATLGAGEVPAAIQLPSRTTAAPEVWRATGGDVFADERPSPERPPDNVAEEVRNFVSAEARRIGNTVRVVFPFSEPVSSAVFRRNDSIWLVFDTDATIDTRGMVSALAETAERIDVEQFEDYQILRLDMNDPVLATVGVDGNAWSLVIGDMILEPSIPLQLERNVRGDGGSVLRVLYRDPQHIREITDPFVGDTISLVTGFGPPRGLLKPQKFVDLEALSSAQGIAIVTRSDGIKMQVLGDDVIIERKGGLSLSNRHLRGGTGALNTIVDPESSNVEFVSLSTEGPGAYRSRLIELQRKLSRSPAGKRRKPLIELSRFYLAHQFAQEALGLMNLALEEEPALAEDTSFNLMMGAAQTMAGRPQEAYAHLNRPDLKNNPDAAIWQTIVDVKLGNWTPARIAMPRGRTVVGNYPSAIQTEFKLAAAQAMVEVNDFGVANGVLAEIEPSEVTPAQAARYDILRGRVADASGRSQQALTVFDLVTRSDDRPRAAEAEYRALRIRYRDGERSVDETIDQLAGLATSWRGDEVELKTLRFLAQLYAERGQYREAFEAMKSAVQADPDSDTTRLLQEEMNGLFNALFLDGKADEMSPVKALALYYDFRELTPIGRQGDEMVRQLAKRLVEVDLLDQATELLRHQVDNRLKGAARAQIAADLAAIYLMDRKADEALRVLNRSRQASLPSTLERQRNIVEARALTENGRPDLALELVRNMRGSDVDRLRADTFWAAESWRDAGEQLEAMHGSRWSDNIPLDELERRDILRAGIAFSLAGDQLSLERLQTKYTGKMAQSPEALAFEVVTRPIETQGVEFLEVANRLADTDSLETFLKEYRRQYMSPTRTQEDQAAAVPAGNDPAG</sequence>
<organism evidence="4 5">
    <name type="scientific">Roseibium album</name>
    <dbReference type="NCBI Taxonomy" id="311410"/>
    <lineage>
        <taxon>Bacteria</taxon>
        <taxon>Pseudomonadati</taxon>
        <taxon>Pseudomonadota</taxon>
        <taxon>Alphaproteobacteria</taxon>
        <taxon>Hyphomicrobiales</taxon>
        <taxon>Stappiaceae</taxon>
        <taxon>Roseibium</taxon>
    </lineage>
</organism>
<evidence type="ECO:0000256" key="2">
    <source>
        <dbReference type="SAM" id="MobiDB-lite"/>
    </source>
</evidence>
<keyword evidence="4" id="KW-0449">Lipoprotein</keyword>
<feature type="region of interest" description="Disordered" evidence="2">
    <location>
        <begin position="402"/>
        <end position="431"/>
    </location>
</feature>
<feature type="region of interest" description="Disordered" evidence="2">
    <location>
        <begin position="322"/>
        <end position="384"/>
    </location>
</feature>
<reference evidence="5" key="1">
    <citation type="submission" date="2015-07" db="EMBL/GenBank/DDBJ databases">
        <authorList>
            <person name="Rodrigo-Torres Lidia"/>
            <person name="Arahal R.David."/>
        </authorList>
    </citation>
    <scope>NUCLEOTIDE SEQUENCE [LARGE SCALE GENOMIC DNA]</scope>
    <source>
        <strain evidence="5">CECT 5096</strain>
    </source>
</reference>
<evidence type="ECO:0000256" key="3">
    <source>
        <dbReference type="SAM" id="Phobius"/>
    </source>
</evidence>
<keyword evidence="1" id="KW-0802">TPR repeat</keyword>
<dbReference type="EMBL" id="CXWC01000001">
    <property type="protein sequence ID" value="CTQ64972.1"/>
    <property type="molecule type" value="Genomic_DNA"/>
</dbReference>
<feature type="transmembrane region" description="Helical" evidence="3">
    <location>
        <begin position="20"/>
        <end position="45"/>
    </location>
</feature>
<protein>
    <submittedName>
        <fullName evidence="4">Putative lipoprotein</fullName>
    </submittedName>
</protein>
<dbReference type="Proteomes" id="UP000049983">
    <property type="component" value="Unassembled WGS sequence"/>
</dbReference>
<dbReference type="InterPro" id="IPR011990">
    <property type="entry name" value="TPR-like_helical_dom_sf"/>
</dbReference>